<protein>
    <submittedName>
        <fullName evidence="2">Uncharacterized protein</fullName>
    </submittedName>
</protein>
<dbReference type="EMBL" id="BMAT01000548">
    <property type="protein sequence ID" value="GFR68287.1"/>
    <property type="molecule type" value="Genomic_DNA"/>
</dbReference>
<feature type="region of interest" description="Disordered" evidence="1">
    <location>
        <begin position="71"/>
        <end position="134"/>
    </location>
</feature>
<evidence type="ECO:0000313" key="2">
    <source>
        <dbReference type="EMBL" id="GFR68287.1"/>
    </source>
</evidence>
<feature type="region of interest" description="Disordered" evidence="1">
    <location>
        <begin position="1"/>
        <end position="45"/>
    </location>
</feature>
<evidence type="ECO:0000256" key="1">
    <source>
        <dbReference type="SAM" id="MobiDB-lite"/>
    </source>
</evidence>
<keyword evidence="3" id="KW-1185">Reference proteome</keyword>
<feature type="compositionally biased region" description="Gly residues" evidence="1">
    <location>
        <begin position="119"/>
        <end position="133"/>
    </location>
</feature>
<sequence>MSMREKRNVTFQEPEIKHAFQEEPNNNNSNSNKNRDSSGARKVNTNGLHALSNGCLADSNPNPCYTNTHFLNGGSTTSTTAVTSKEENPRSGRSRSRARSRSWSRFRARRAKSQDAGGLSSGGSGGRDLSGGGLKRDRSLVSLVRTGSRNSVRSLVKLFETRTISTVSHCGVSPSHASGLS</sequence>
<gene>
    <name evidence="2" type="ORF">ElyMa_000274100</name>
</gene>
<comment type="caution">
    <text evidence="2">The sequence shown here is derived from an EMBL/GenBank/DDBJ whole genome shotgun (WGS) entry which is preliminary data.</text>
</comment>
<feature type="compositionally biased region" description="Basic residues" evidence="1">
    <location>
        <begin position="92"/>
        <end position="111"/>
    </location>
</feature>
<name>A0AAV4F4K8_9GAST</name>
<feature type="compositionally biased region" description="Basic and acidic residues" evidence="1">
    <location>
        <begin position="1"/>
        <end position="21"/>
    </location>
</feature>
<dbReference type="Proteomes" id="UP000762676">
    <property type="component" value="Unassembled WGS sequence"/>
</dbReference>
<organism evidence="2 3">
    <name type="scientific">Elysia marginata</name>
    <dbReference type="NCBI Taxonomy" id="1093978"/>
    <lineage>
        <taxon>Eukaryota</taxon>
        <taxon>Metazoa</taxon>
        <taxon>Spiralia</taxon>
        <taxon>Lophotrochozoa</taxon>
        <taxon>Mollusca</taxon>
        <taxon>Gastropoda</taxon>
        <taxon>Heterobranchia</taxon>
        <taxon>Euthyneura</taxon>
        <taxon>Panpulmonata</taxon>
        <taxon>Sacoglossa</taxon>
        <taxon>Placobranchoidea</taxon>
        <taxon>Plakobranchidae</taxon>
        <taxon>Elysia</taxon>
    </lineage>
</organism>
<reference evidence="2 3" key="1">
    <citation type="journal article" date="2021" name="Elife">
        <title>Chloroplast acquisition without the gene transfer in kleptoplastic sea slugs, Plakobranchus ocellatus.</title>
        <authorList>
            <person name="Maeda T."/>
            <person name="Takahashi S."/>
            <person name="Yoshida T."/>
            <person name="Shimamura S."/>
            <person name="Takaki Y."/>
            <person name="Nagai Y."/>
            <person name="Toyoda A."/>
            <person name="Suzuki Y."/>
            <person name="Arimoto A."/>
            <person name="Ishii H."/>
            <person name="Satoh N."/>
            <person name="Nishiyama T."/>
            <person name="Hasebe M."/>
            <person name="Maruyama T."/>
            <person name="Minagawa J."/>
            <person name="Obokata J."/>
            <person name="Shigenobu S."/>
        </authorList>
    </citation>
    <scope>NUCLEOTIDE SEQUENCE [LARGE SCALE GENOMIC DNA]</scope>
</reference>
<dbReference type="AlphaFoldDB" id="A0AAV4F4K8"/>
<accession>A0AAV4F4K8</accession>
<evidence type="ECO:0000313" key="3">
    <source>
        <dbReference type="Proteomes" id="UP000762676"/>
    </source>
</evidence>
<proteinExistence type="predicted"/>